<evidence type="ECO:0000256" key="4">
    <source>
        <dbReference type="ARBA" id="ARBA00022603"/>
    </source>
</evidence>
<dbReference type="InterPro" id="IPR014776">
    <property type="entry name" value="4pyrrole_Mease_sub2"/>
</dbReference>
<dbReference type="SUPFAM" id="SSF75615">
    <property type="entry name" value="Siroheme synthase middle domains-like"/>
    <property type="match status" value="1"/>
</dbReference>
<dbReference type="InterPro" id="IPR006366">
    <property type="entry name" value="CobA/CysG_C"/>
</dbReference>
<evidence type="ECO:0000256" key="3">
    <source>
        <dbReference type="ARBA" id="ARBA00022573"/>
    </source>
</evidence>
<dbReference type="SUPFAM" id="SSF53790">
    <property type="entry name" value="Tetrapyrrole methylase"/>
    <property type="match status" value="1"/>
</dbReference>
<dbReference type="Gene3D" id="3.30.950.10">
    <property type="entry name" value="Methyltransferase, Cobalt-precorrin-4 Transmethylase, Domain 2"/>
    <property type="match status" value="1"/>
</dbReference>
<dbReference type="FunFam" id="3.40.1010.10:FF:000001">
    <property type="entry name" value="Siroheme synthase"/>
    <property type="match status" value="1"/>
</dbReference>
<dbReference type="UniPathway" id="UPA00262">
    <property type="reaction ID" value="UER00211"/>
</dbReference>
<dbReference type="InterPro" id="IPR000878">
    <property type="entry name" value="4pyrrol_Mease"/>
</dbReference>
<dbReference type="Gene3D" id="3.40.50.720">
    <property type="entry name" value="NAD(P)-binding Rossmann-like Domain"/>
    <property type="match status" value="1"/>
</dbReference>
<evidence type="ECO:0000256" key="1">
    <source>
        <dbReference type="ARBA" id="ARBA00005010"/>
    </source>
</evidence>
<dbReference type="InterPro" id="IPR035996">
    <property type="entry name" value="4pyrrol_Methylase_sf"/>
</dbReference>
<keyword evidence="3" id="KW-0169">Cobalamin biosynthesis</keyword>
<dbReference type="GO" id="GO:0019354">
    <property type="term" value="P:siroheme biosynthetic process"/>
    <property type="evidence" value="ECO:0007669"/>
    <property type="project" value="UniProtKB-UniPathway"/>
</dbReference>
<keyword evidence="11" id="KW-0511">Multifunctional enzyme</keyword>
<keyword evidence="7" id="KW-0560">Oxidoreductase</keyword>
<evidence type="ECO:0000256" key="8">
    <source>
        <dbReference type="ARBA" id="ARBA00023027"/>
    </source>
</evidence>
<feature type="coiled-coil region" evidence="16">
    <location>
        <begin position="166"/>
        <end position="193"/>
    </location>
</feature>
<evidence type="ECO:0000256" key="9">
    <source>
        <dbReference type="ARBA" id="ARBA00023239"/>
    </source>
</evidence>
<dbReference type="GO" id="GO:0009236">
    <property type="term" value="P:cobalamin biosynthetic process"/>
    <property type="evidence" value="ECO:0007669"/>
    <property type="project" value="UniProtKB-KW"/>
</dbReference>
<dbReference type="InterPro" id="IPR036291">
    <property type="entry name" value="NAD(P)-bd_dom_sf"/>
</dbReference>
<gene>
    <name evidence="19" type="ORF">HELGO_WM15006</name>
</gene>
<dbReference type="Pfam" id="PF00590">
    <property type="entry name" value="TP_methylase"/>
    <property type="match status" value="1"/>
</dbReference>
<dbReference type="GO" id="GO:0043115">
    <property type="term" value="F:precorrin-2 dehydrogenase activity"/>
    <property type="evidence" value="ECO:0007669"/>
    <property type="project" value="UniProtKB-EC"/>
</dbReference>
<keyword evidence="5 15" id="KW-0808">Transferase</keyword>
<dbReference type="AlphaFoldDB" id="A0A6S6SR39"/>
<evidence type="ECO:0000256" key="6">
    <source>
        <dbReference type="ARBA" id="ARBA00022691"/>
    </source>
</evidence>
<dbReference type="PIRSF" id="PIRSF036426">
    <property type="entry name" value="Sirohaem_synth"/>
    <property type="match status" value="1"/>
</dbReference>
<dbReference type="PANTHER" id="PTHR45790:SF3">
    <property type="entry name" value="S-ADENOSYL-L-METHIONINE-DEPENDENT UROPORPHYRINOGEN III METHYLTRANSFERASE, CHLOROPLASTIC"/>
    <property type="match status" value="1"/>
</dbReference>
<proteinExistence type="inferred from homology"/>
<evidence type="ECO:0000256" key="15">
    <source>
        <dbReference type="RuleBase" id="RU003960"/>
    </source>
</evidence>
<feature type="active site" description="Proton acceptor" evidence="14">
    <location>
        <position position="224"/>
    </location>
</feature>
<reference evidence="19" key="1">
    <citation type="submission" date="2020-01" db="EMBL/GenBank/DDBJ databases">
        <authorList>
            <person name="Meier V. D."/>
            <person name="Meier V D."/>
        </authorList>
    </citation>
    <scope>NUCLEOTIDE SEQUENCE</scope>
    <source>
        <strain evidence="19">HLG_WM_MAG_03</strain>
    </source>
</reference>
<dbReference type="PROSITE" id="PS00840">
    <property type="entry name" value="SUMT_2"/>
    <property type="match status" value="1"/>
</dbReference>
<dbReference type="EC" id="2.1.1.107" evidence="19"/>
<keyword evidence="9" id="KW-0456">Lyase</keyword>
<dbReference type="Gene3D" id="3.30.160.110">
    <property type="entry name" value="Siroheme synthase, domain 2"/>
    <property type="match status" value="1"/>
</dbReference>
<keyword evidence="10" id="KW-0627">Porphyrin biosynthesis</keyword>
<dbReference type="GO" id="GO:0004851">
    <property type="term" value="F:uroporphyrin-III C-methyltransferase activity"/>
    <property type="evidence" value="ECO:0007669"/>
    <property type="project" value="UniProtKB-EC"/>
</dbReference>
<dbReference type="GO" id="GO:0032259">
    <property type="term" value="P:methylation"/>
    <property type="evidence" value="ECO:0007669"/>
    <property type="project" value="UniProtKB-KW"/>
</dbReference>
<evidence type="ECO:0000259" key="18">
    <source>
        <dbReference type="Pfam" id="PF14824"/>
    </source>
</evidence>
<dbReference type="NCBIfam" id="NF004790">
    <property type="entry name" value="PRK06136.1"/>
    <property type="match status" value="1"/>
</dbReference>
<feature type="domain" description="Siroheme synthase central" evidence="18">
    <location>
        <begin position="133"/>
        <end position="153"/>
    </location>
</feature>
<dbReference type="InterPro" id="IPR028281">
    <property type="entry name" value="Sirohaem_synthase_central"/>
</dbReference>
<evidence type="ECO:0000256" key="13">
    <source>
        <dbReference type="ARBA" id="ARBA00047561"/>
    </source>
</evidence>
<evidence type="ECO:0000256" key="7">
    <source>
        <dbReference type="ARBA" id="ARBA00023002"/>
    </source>
</evidence>
<evidence type="ECO:0000256" key="10">
    <source>
        <dbReference type="ARBA" id="ARBA00023244"/>
    </source>
</evidence>
<protein>
    <submittedName>
        <fullName evidence="19">Uroporphyrinogen-III methyltransferase (EC)</fullName>
        <ecNumber evidence="19">2.1.1.107</ecNumber>
    </submittedName>
</protein>
<comment type="catalytic activity">
    <reaction evidence="13">
        <text>precorrin-2 + NAD(+) = sirohydrochlorin + NADH + 2 H(+)</text>
        <dbReference type="Rhea" id="RHEA:15613"/>
        <dbReference type="ChEBI" id="CHEBI:15378"/>
        <dbReference type="ChEBI" id="CHEBI:57540"/>
        <dbReference type="ChEBI" id="CHEBI:57945"/>
        <dbReference type="ChEBI" id="CHEBI:58351"/>
        <dbReference type="ChEBI" id="CHEBI:58827"/>
        <dbReference type="EC" id="1.3.1.76"/>
    </reaction>
</comment>
<evidence type="ECO:0000259" key="17">
    <source>
        <dbReference type="Pfam" id="PF00590"/>
    </source>
</evidence>
<keyword evidence="6" id="KW-0949">S-adenosyl-L-methionine</keyword>
<dbReference type="Pfam" id="PF14824">
    <property type="entry name" value="Sirohm_synth_M"/>
    <property type="match status" value="1"/>
</dbReference>
<feature type="active site" description="Proton donor" evidence="14">
    <location>
        <position position="246"/>
    </location>
</feature>
<dbReference type="InterPro" id="IPR006367">
    <property type="entry name" value="Sirohaem_synthase_N"/>
</dbReference>
<evidence type="ECO:0000256" key="16">
    <source>
        <dbReference type="SAM" id="Coils"/>
    </source>
</evidence>
<evidence type="ECO:0000256" key="2">
    <source>
        <dbReference type="ARBA" id="ARBA00005879"/>
    </source>
</evidence>
<dbReference type="InterPro" id="IPR003043">
    <property type="entry name" value="Uropor_MeTrfase_CS"/>
</dbReference>
<evidence type="ECO:0000256" key="12">
    <source>
        <dbReference type="ARBA" id="ARBA00025705"/>
    </source>
</evidence>
<sequence>MFDEIEPTALKTKVNMKNNTLPILLKNPSILLIGGGNVALQKAQVLSHNNIEFSIISQDFNDEILKLCDNIRQKKFKLKDIGEHSIIIDATGNEKVAKKLLKYKKTHDILLNVVDVPKLCDFYFMALTKNRLLQIAVSSNGSSPTAAQYFRDECEALIPENISEYLEKKQQQRDNNMIDVEKTNEELKQLTSKVYLVGCGLGDPDLLTLKAYKIIQEADVVLHDNLISDEIMAVVPEATTKVYVGKKKGHHSKSQHDIHETILKYTAKGLTVARLKSGDPFIFGRGAEELLFLNEHNIPCEVIPGISSSISAPLVAGIPITARDYASSFSVVSPHSKGHSLNLTWVHLLHKESHTVVVLMGLSRIPEIIAETKKQNVPSNLPCAIISNASRPNQKVATCTLETLEEASTDMIRPSILVFGNVVNAFLD</sequence>
<dbReference type="InterPro" id="IPR050161">
    <property type="entry name" value="Siro_Cobalamin_biosynth"/>
</dbReference>
<dbReference type="GO" id="GO:0051287">
    <property type="term" value="F:NAD binding"/>
    <property type="evidence" value="ECO:0007669"/>
    <property type="project" value="InterPro"/>
</dbReference>
<evidence type="ECO:0000256" key="5">
    <source>
        <dbReference type="ARBA" id="ARBA00022679"/>
    </source>
</evidence>
<feature type="domain" description="Tetrapyrrole methylase" evidence="17">
    <location>
        <begin position="193"/>
        <end position="404"/>
    </location>
</feature>
<evidence type="ECO:0000256" key="11">
    <source>
        <dbReference type="ARBA" id="ARBA00023268"/>
    </source>
</evidence>
<dbReference type="PANTHER" id="PTHR45790">
    <property type="entry name" value="SIROHEME SYNTHASE-RELATED"/>
    <property type="match status" value="1"/>
</dbReference>
<dbReference type="InterPro" id="IPR012409">
    <property type="entry name" value="Sirohaem_synth"/>
</dbReference>
<evidence type="ECO:0000256" key="14">
    <source>
        <dbReference type="PIRSR" id="PIRSR036426-1"/>
    </source>
</evidence>
<dbReference type="GO" id="GO:0051266">
    <property type="term" value="F:sirohydrochlorin ferrochelatase activity"/>
    <property type="evidence" value="ECO:0007669"/>
    <property type="project" value="InterPro"/>
</dbReference>
<comment type="similarity">
    <text evidence="2 15">Belongs to the precorrin methyltransferase family.</text>
</comment>
<comment type="pathway">
    <text evidence="1">Porphyrin-containing compound metabolism; siroheme biosynthesis; sirohydrochlorin from precorrin-2: step 1/1.</text>
</comment>
<dbReference type="NCBIfam" id="TIGR01470">
    <property type="entry name" value="cysG_Nterm"/>
    <property type="match status" value="1"/>
</dbReference>
<organism evidence="19">
    <name type="scientific">uncultured Sulfurovum sp</name>
    <dbReference type="NCBI Taxonomy" id="269237"/>
    <lineage>
        <taxon>Bacteria</taxon>
        <taxon>Pseudomonadati</taxon>
        <taxon>Campylobacterota</taxon>
        <taxon>Epsilonproteobacteria</taxon>
        <taxon>Campylobacterales</taxon>
        <taxon>Sulfurovaceae</taxon>
        <taxon>Sulfurovum</taxon>
        <taxon>environmental samples</taxon>
    </lineage>
</organism>
<keyword evidence="16" id="KW-0175">Coiled coil</keyword>
<name>A0A6S6SR39_9BACT</name>
<dbReference type="EMBL" id="CACVAR010000168">
    <property type="protein sequence ID" value="CAA6808080.1"/>
    <property type="molecule type" value="Genomic_DNA"/>
</dbReference>
<dbReference type="CDD" id="cd11642">
    <property type="entry name" value="SUMT"/>
    <property type="match status" value="1"/>
</dbReference>
<dbReference type="NCBIfam" id="TIGR01469">
    <property type="entry name" value="cobA_cysG_Cterm"/>
    <property type="match status" value="1"/>
</dbReference>
<dbReference type="InterPro" id="IPR014777">
    <property type="entry name" value="4pyrrole_Mease_sub1"/>
</dbReference>
<comment type="pathway">
    <text evidence="12">Porphyrin-containing compound metabolism; siroheme biosynthesis; precorrin-2 from uroporphyrinogen III: step 1/1.</text>
</comment>
<evidence type="ECO:0000313" key="19">
    <source>
        <dbReference type="EMBL" id="CAA6808080.1"/>
    </source>
</evidence>
<dbReference type="SUPFAM" id="SSF51735">
    <property type="entry name" value="NAD(P)-binding Rossmann-fold domains"/>
    <property type="match status" value="1"/>
</dbReference>
<dbReference type="Pfam" id="PF13241">
    <property type="entry name" value="NAD_binding_7"/>
    <property type="match status" value="1"/>
</dbReference>
<keyword evidence="4 15" id="KW-0489">Methyltransferase</keyword>
<accession>A0A6S6SR39</accession>
<keyword evidence="8" id="KW-0520">NAD</keyword>
<dbReference type="Gene3D" id="3.40.1010.10">
    <property type="entry name" value="Cobalt-precorrin-4 Transmethylase, Domain 1"/>
    <property type="match status" value="1"/>
</dbReference>